<reference evidence="10 11" key="1">
    <citation type="journal article" date="2016" name="Fungal Biol.">
        <title>The genome of Xylona heveae provides a window into fungal endophytism.</title>
        <authorList>
            <person name="Gazis R."/>
            <person name="Kuo A."/>
            <person name="Riley R."/>
            <person name="LaButti K."/>
            <person name="Lipzen A."/>
            <person name="Lin J."/>
            <person name="Amirebrahimi M."/>
            <person name="Hesse C.N."/>
            <person name="Spatafora J.W."/>
            <person name="Henrissat B."/>
            <person name="Hainaut M."/>
            <person name="Grigoriev I.V."/>
            <person name="Hibbett D.S."/>
        </authorList>
    </citation>
    <scope>NUCLEOTIDE SEQUENCE [LARGE SCALE GENOMIC DNA]</scope>
    <source>
        <strain evidence="10 11">TC161</strain>
    </source>
</reference>
<protein>
    <submittedName>
        <fullName evidence="10">Pantothenate transporter</fullName>
    </submittedName>
</protein>
<evidence type="ECO:0000256" key="6">
    <source>
        <dbReference type="ARBA" id="ARBA00037968"/>
    </source>
</evidence>
<feature type="transmembrane region" description="Helical" evidence="8">
    <location>
        <begin position="424"/>
        <end position="444"/>
    </location>
</feature>
<organism evidence="10 11">
    <name type="scientific">Xylona heveae (strain CBS 132557 / TC161)</name>
    <dbReference type="NCBI Taxonomy" id="1328760"/>
    <lineage>
        <taxon>Eukaryota</taxon>
        <taxon>Fungi</taxon>
        <taxon>Dikarya</taxon>
        <taxon>Ascomycota</taxon>
        <taxon>Pezizomycotina</taxon>
        <taxon>Xylonomycetes</taxon>
        <taxon>Xylonales</taxon>
        <taxon>Xylonaceae</taxon>
        <taxon>Xylona</taxon>
    </lineage>
</organism>
<dbReference type="InterPro" id="IPR011701">
    <property type="entry name" value="MFS"/>
</dbReference>
<dbReference type="OrthoDB" id="3639251at2759"/>
<dbReference type="AlphaFoldDB" id="A0A165AF48"/>
<proteinExistence type="inferred from homology"/>
<keyword evidence="11" id="KW-1185">Reference proteome</keyword>
<feature type="transmembrane region" description="Helical" evidence="8">
    <location>
        <begin position="333"/>
        <end position="352"/>
    </location>
</feature>
<feature type="transmembrane region" description="Helical" evidence="8">
    <location>
        <begin position="99"/>
        <end position="119"/>
    </location>
</feature>
<feature type="region of interest" description="Disordered" evidence="7">
    <location>
        <begin position="449"/>
        <end position="500"/>
    </location>
</feature>
<feature type="transmembrane region" description="Helical" evidence="8">
    <location>
        <begin position="301"/>
        <end position="321"/>
    </location>
</feature>
<evidence type="ECO:0000256" key="8">
    <source>
        <dbReference type="SAM" id="Phobius"/>
    </source>
</evidence>
<dbReference type="PANTHER" id="PTHR43791:SF39">
    <property type="entry name" value="TRANSPORTER LIZ1_SEO1, PUTATIVE (AFU_ORTHOLOGUE AFUA_3G00980)-RELATED"/>
    <property type="match status" value="1"/>
</dbReference>
<evidence type="ECO:0000256" key="2">
    <source>
        <dbReference type="ARBA" id="ARBA00022448"/>
    </source>
</evidence>
<feature type="transmembrane region" description="Helical" evidence="8">
    <location>
        <begin position="72"/>
        <end position="92"/>
    </location>
</feature>
<evidence type="ECO:0000313" key="10">
    <source>
        <dbReference type="EMBL" id="KZF20374.1"/>
    </source>
</evidence>
<comment type="subcellular location">
    <subcellularLocation>
        <location evidence="1">Membrane</location>
        <topology evidence="1">Multi-pass membrane protein</topology>
    </subcellularLocation>
</comment>
<dbReference type="Proteomes" id="UP000076632">
    <property type="component" value="Unassembled WGS sequence"/>
</dbReference>
<feature type="compositionally biased region" description="Polar residues" evidence="7">
    <location>
        <begin position="485"/>
        <end position="500"/>
    </location>
</feature>
<keyword evidence="3 8" id="KW-0812">Transmembrane</keyword>
<evidence type="ECO:0000256" key="1">
    <source>
        <dbReference type="ARBA" id="ARBA00004141"/>
    </source>
</evidence>
<keyword evidence="2" id="KW-0813">Transport</keyword>
<dbReference type="PANTHER" id="PTHR43791">
    <property type="entry name" value="PERMEASE-RELATED"/>
    <property type="match status" value="1"/>
</dbReference>
<evidence type="ECO:0000256" key="3">
    <source>
        <dbReference type="ARBA" id="ARBA00022692"/>
    </source>
</evidence>
<accession>A0A165AF48</accession>
<keyword evidence="4 8" id="KW-1133">Transmembrane helix</keyword>
<evidence type="ECO:0000259" key="9">
    <source>
        <dbReference type="PROSITE" id="PS50850"/>
    </source>
</evidence>
<comment type="similarity">
    <text evidence="6">Belongs to the major facilitator superfamily. Allantoate permease family.</text>
</comment>
<keyword evidence="5 8" id="KW-0472">Membrane</keyword>
<dbReference type="GO" id="GO:0016020">
    <property type="term" value="C:membrane"/>
    <property type="evidence" value="ECO:0007669"/>
    <property type="project" value="UniProtKB-SubCell"/>
</dbReference>
<dbReference type="EMBL" id="KV407463">
    <property type="protein sequence ID" value="KZF20374.1"/>
    <property type="molecule type" value="Genomic_DNA"/>
</dbReference>
<feature type="transmembrane region" description="Helical" evidence="8">
    <location>
        <begin position="265"/>
        <end position="289"/>
    </location>
</feature>
<dbReference type="InterPro" id="IPR036259">
    <property type="entry name" value="MFS_trans_sf"/>
</dbReference>
<dbReference type="Pfam" id="PF07690">
    <property type="entry name" value="MFS_1"/>
    <property type="match status" value="1"/>
</dbReference>
<evidence type="ECO:0000256" key="5">
    <source>
        <dbReference type="ARBA" id="ARBA00023136"/>
    </source>
</evidence>
<sequence length="500" mass="56049">MGVVSWVANVTRWYPRDMPRDERRLVFKLDWMVLAYACLAFFTKYLDVSALSNAYVSGMKEDLQLTGNKLNYISAAYEVGYVVFQIPSNLLVTRIPAQYYLPSFEIFWGLFTLGTAFVTSYKQLVVLRFFVGLSATSCYIGCLHVVNSWYKKSELGRRNALFWMANPIATMFGGYLQAAAYKNLDDRHGLQGWRWLFVICSIITIPIALLGFFVFPDIPERTNTRWLTDAEKDLARTRLEGNGFKASRGINRTLLKRVFRRWETYAFAALGGWTGILSYGASTPFLLWLKSQPHKYSIPKVNTLGTVTSAISVASALLVAFYSDITGRRWDSALLAGFLMLFTNSVLAGWTVPYGLKFFSYILLGACHGVQPSIITWTAETLSDDMELRSIMIAVENVVAEINYLLVPLAGFQVSKAPRFRGGFIWSAATTALWLILCGAITLIQHQKRTASSTTDEPENPPPPIDETDNKEIDDTGSDAETKTQSKNAPVVTVQDSHNS</sequence>
<gene>
    <name evidence="10" type="ORF">L228DRAFT_232976</name>
</gene>
<feature type="transmembrane region" description="Helical" evidence="8">
    <location>
        <begin position="125"/>
        <end position="149"/>
    </location>
</feature>
<dbReference type="GeneID" id="28895750"/>
<feature type="compositionally biased region" description="Basic and acidic residues" evidence="7">
    <location>
        <begin position="468"/>
        <end position="484"/>
    </location>
</feature>
<dbReference type="InterPro" id="IPR020846">
    <property type="entry name" value="MFS_dom"/>
</dbReference>
<dbReference type="STRING" id="1328760.A0A165AF48"/>
<dbReference type="FunFam" id="1.20.1250.20:FF:000065">
    <property type="entry name" value="Putative MFS pantothenate transporter"/>
    <property type="match status" value="1"/>
</dbReference>
<feature type="domain" description="Major facilitator superfamily (MFS) profile" evidence="9">
    <location>
        <begin position="33"/>
        <end position="450"/>
    </location>
</feature>
<name>A0A165AF48_XYLHT</name>
<dbReference type="PROSITE" id="PS50850">
    <property type="entry name" value="MFS"/>
    <property type="match status" value="1"/>
</dbReference>
<dbReference type="FunCoup" id="A0A165AF48">
    <property type="interactions" value="14"/>
</dbReference>
<evidence type="ECO:0000313" key="11">
    <source>
        <dbReference type="Proteomes" id="UP000076632"/>
    </source>
</evidence>
<dbReference type="Gene3D" id="1.20.1250.20">
    <property type="entry name" value="MFS general substrate transporter like domains"/>
    <property type="match status" value="2"/>
</dbReference>
<dbReference type="OMA" id="YEVGYVV"/>
<feature type="transmembrane region" description="Helical" evidence="8">
    <location>
        <begin position="193"/>
        <end position="215"/>
    </location>
</feature>
<dbReference type="GO" id="GO:0022857">
    <property type="term" value="F:transmembrane transporter activity"/>
    <property type="evidence" value="ECO:0007669"/>
    <property type="project" value="InterPro"/>
</dbReference>
<feature type="transmembrane region" description="Helical" evidence="8">
    <location>
        <begin position="161"/>
        <end position="181"/>
    </location>
</feature>
<evidence type="ECO:0000256" key="4">
    <source>
        <dbReference type="ARBA" id="ARBA00022989"/>
    </source>
</evidence>
<dbReference type="InParanoid" id="A0A165AF48"/>
<evidence type="ECO:0000256" key="7">
    <source>
        <dbReference type="SAM" id="MobiDB-lite"/>
    </source>
</evidence>
<dbReference type="RefSeq" id="XP_018185929.1">
    <property type="nucleotide sequence ID" value="XM_018330613.1"/>
</dbReference>
<dbReference type="SUPFAM" id="SSF103473">
    <property type="entry name" value="MFS general substrate transporter"/>
    <property type="match status" value="1"/>
</dbReference>
<feature type="transmembrane region" description="Helical" evidence="8">
    <location>
        <begin position="25"/>
        <end position="46"/>
    </location>
</feature>